<feature type="active site" description="Nucleophile" evidence="4">
    <location>
        <position position="55"/>
    </location>
</feature>
<proteinExistence type="predicted"/>
<keyword evidence="3 4" id="KW-0443">Lipid metabolism</keyword>
<dbReference type="GO" id="GO:0016042">
    <property type="term" value="P:lipid catabolic process"/>
    <property type="evidence" value="ECO:0007669"/>
    <property type="project" value="UniProtKB-UniRule"/>
</dbReference>
<organism evidence="7 8">
    <name type="scientific">Capronia coronata CBS 617.96</name>
    <dbReference type="NCBI Taxonomy" id="1182541"/>
    <lineage>
        <taxon>Eukaryota</taxon>
        <taxon>Fungi</taxon>
        <taxon>Dikarya</taxon>
        <taxon>Ascomycota</taxon>
        <taxon>Pezizomycotina</taxon>
        <taxon>Eurotiomycetes</taxon>
        <taxon>Chaetothyriomycetidae</taxon>
        <taxon>Chaetothyriales</taxon>
        <taxon>Herpotrichiellaceae</taxon>
        <taxon>Capronia</taxon>
    </lineage>
</organism>
<protein>
    <recommendedName>
        <fullName evidence="6">PNPLA domain-containing protein</fullName>
    </recommendedName>
</protein>
<feature type="active site" description="Proton acceptor" evidence="4">
    <location>
        <position position="198"/>
    </location>
</feature>
<dbReference type="GeneID" id="19156695"/>
<dbReference type="HOGENOM" id="CLU_000288_144_2_1"/>
<dbReference type="OrthoDB" id="1658288at2759"/>
<dbReference type="GO" id="GO:0046486">
    <property type="term" value="P:glycerolipid metabolic process"/>
    <property type="evidence" value="ECO:0007669"/>
    <property type="project" value="UniProtKB-ARBA"/>
</dbReference>
<dbReference type="GO" id="GO:0016020">
    <property type="term" value="C:membrane"/>
    <property type="evidence" value="ECO:0007669"/>
    <property type="project" value="TreeGrafter"/>
</dbReference>
<dbReference type="InterPro" id="IPR002641">
    <property type="entry name" value="PNPLA_dom"/>
</dbReference>
<name>W9YKJ9_9EURO</name>
<dbReference type="PROSITE" id="PS51635">
    <property type="entry name" value="PNPLA"/>
    <property type="match status" value="1"/>
</dbReference>
<accession>W9YKJ9</accession>
<feature type="region of interest" description="Disordered" evidence="5">
    <location>
        <begin position="413"/>
        <end position="495"/>
    </location>
</feature>
<evidence type="ECO:0000256" key="4">
    <source>
        <dbReference type="PROSITE-ProRule" id="PRU01161"/>
    </source>
</evidence>
<evidence type="ECO:0000256" key="1">
    <source>
        <dbReference type="ARBA" id="ARBA00022801"/>
    </source>
</evidence>
<feature type="compositionally biased region" description="Polar residues" evidence="5">
    <location>
        <begin position="424"/>
        <end position="477"/>
    </location>
</feature>
<feature type="domain" description="PNPLA" evidence="6">
    <location>
        <begin position="8"/>
        <end position="211"/>
    </location>
</feature>
<feature type="short sequence motif" description="GXGXXG" evidence="4">
    <location>
        <begin position="12"/>
        <end position="17"/>
    </location>
</feature>
<keyword evidence="1 4" id="KW-0378">Hydrolase</keyword>
<dbReference type="GO" id="GO:0047499">
    <property type="term" value="F:calcium-independent phospholipase A2 activity"/>
    <property type="evidence" value="ECO:0007669"/>
    <property type="project" value="TreeGrafter"/>
</dbReference>
<dbReference type="EMBL" id="AMWN01000002">
    <property type="protein sequence ID" value="EXJ93402.1"/>
    <property type="molecule type" value="Genomic_DNA"/>
</dbReference>
<gene>
    <name evidence="7" type="ORF">A1O1_01794</name>
</gene>
<dbReference type="RefSeq" id="XP_007720896.1">
    <property type="nucleotide sequence ID" value="XM_007722706.1"/>
</dbReference>
<dbReference type="PANTHER" id="PTHR24185:SF1">
    <property type="entry name" value="CALCIUM-INDEPENDENT PHOSPHOLIPASE A2-GAMMA"/>
    <property type="match status" value="1"/>
</dbReference>
<dbReference type="GO" id="GO:0019369">
    <property type="term" value="P:arachidonate metabolic process"/>
    <property type="evidence" value="ECO:0007669"/>
    <property type="project" value="TreeGrafter"/>
</dbReference>
<feature type="short sequence motif" description="DGA/G" evidence="4">
    <location>
        <begin position="198"/>
        <end position="200"/>
    </location>
</feature>
<keyword evidence="8" id="KW-1185">Reference proteome</keyword>
<evidence type="ECO:0000313" key="7">
    <source>
        <dbReference type="EMBL" id="EXJ93402.1"/>
    </source>
</evidence>
<evidence type="ECO:0000313" key="8">
    <source>
        <dbReference type="Proteomes" id="UP000019484"/>
    </source>
</evidence>
<dbReference type="Pfam" id="PF01734">
    <property type="entry name" value="Patatin"/>
    <property type="match status" value="1"/>
</dbReference>
<evidence type="ECO:0000256" key="3">
    <source>
        <dbReference type="ARBA" id="ARBA00023098"/>
    </source>
</evidence>
<dbReference type="InterPro" id="IPR016035">
    <property type="entry name" value="Acyl_Trfase/lysoPLipase"/>
</dbReference>
<dbReference type="AlphaFoldDB" id="W9YKJ9"/>
<dbReference type="PANTHER" id="PTHR24185">
    <property type="entry name" value="CALCIUM-INDEPENDENT PHOSPHOLIPASE A2-GAMMA"/>
    <property type="match status" value="1"/>
</dbReference>
<dbReference type="Proteomes" id="UP000019484">
    <property type="component" value="Unassembled WGS sequence"/>
</dbReference>
<dbReference type="eggNOG" id="KOG4231">
    <property type="taxonomic scope" value="Eukaryota"/>
</dbReference>
<sequence length="495" mass="53492">MATRTNILAFDGGGTRGQTSLIILQAIMLAVNSILDIPGVTLTPQDIFDAVSGTSTGGLIAIMLGRFGMSVDQCIDMYDSLAERIFSKKKLLGYLTKSIFSDKYSSKPLRECVGELARAHVNDKNAPMRCDHAPGRIPCTVITCRLDHSGAPESGATFICTHMCEPDIGALISDAAHATTAAPPYFRECWLGGRLYIDGGFGHNNPTWDTYGHYDDEAIRRLAPDVRGTGSEAFRIVSLGTGRPLEEASQAGQQPQIPYIPNPSKTSSLKRISTRLKHFMALGKAAIRAKTSATNNDALIGMVGRAKLEYLRIDGAKGVKQFPLDACDPKIMRKMRQLTEAWLLEPEGKQQVTEIAQILAEEWNLRHLLPGRASQSNSLPVDAPLYQQPLSHSTPSLRPSLHITTPLRGALLNVSSPLEPTPSTPGLTQGATQEGRTESIRSVQEPLSPQPESTNKSATAQQPSAMKNETTIGQQFKESGVVGDPVLPDADDLSV</sequence>
<evidence type="ECO:0000256" key="2">
    <source>
        <dbReference type="ARBA" id="ARBA00022963"/>
    </source>
</evidence>
<dbReference type="STRING" id="1182541.W9YKJ9"/>
<evidence type="ECO:0000259" key="6">
    <source>
        <dbReference type="PROSITE" id="PS51635"/>
    </source>
</evidence>
<dbReference type="Gene3D" id="3.40.1090.10">
    <property type="entry name" value="Cytosolic phospholipase A2 catalytic domain"/>
    <property type="match status" value="1"/>
</dbReference>
<evidence type="ECO:0000256" key="5">
    <source>
        <dbReference type="SAM" id="MobiDB-lite"/>
    </source>
</evidence>
<dbReference type="SUPFAM" id="SSF52151">
    <property type="entry name" value="FabD/lysophospholipase-like"/>
    <property type="match status" value="1"/>
</dbReference>
<reference evidence="7 8" key="1">
    <citation type="submission" date="2013-03" db="EMBL/GenBank/DDBJ databases">
        <title>The Genome Sequence of Capronia coronata CBS 617.96.</title>
        <authorList>
            <consortium name="The Broad Institute Genomics Platform"/>
            <person name="Cuomo C."/>
            <person name="de Hoog S."/>
            <person name="Gorbushina A."/>
            <person name="Walker B."/>
            <person name="Young S.K."/>
            <person name="Zeng Q."/>
            <person name="Gargeya S."/>
            <person name="Fitzgerald M."/>
            <person name="Haas B."/>
            <person name="Abouelleil A."/>
            <person name="Allen A.W."/>
            <person name="Alvarado L."/>
            <person name="Arachchi H.M."/>
            <person name="Berlin A.M."/>
            <person name="Chapman S.B."/>
            <person name="Gainer-Dewar J."/>
            <person name="Goldberg J."/>
            <person name="Griggs A."/>
            <person name="Gujja S."/>
            <person name="Hansen M."/>
            <person name="Howarth C."/>
            <person name="Imamovic A."/>
            <person name="Ireland A."/>
            <person name="Larimer J."/>
            <person name="McCowan C."/>
            <person name="Murphy C."/>
            <person name="Pearson M."/>
            <person name="Poon T.W."/>
            <person name="Priest M."/>
            <person name="Roberts A."/>
            <person name="Saif S."/>
            <person name="Shea T."/>
            <person name="Sisk P."/>
            <person name="Sykes S."/>
            <person name="Wortman J."/>
            <person name="Nusbaum C."/>
            <person name="Birren B."/>
        </authorList>
    </citation>
    <scope>NUCLEOTIDE SEQUENCE [LARGE SCALE GENOMIC DNA]</scope>
    <source>
        <strain evidence="7 8">CBS 617.96</strain>
    </source>
</reference>
<keyword evidence="2 4" id="KW-0442">Lipid degradation</keyword>
<feature type="short sequence motif" description="GXSXG" evidence="4">
    <location>
        <begin position="53"/>
        <end position="57"/>
    </location>
</feature>
<comment type="caution">
    <text evidence="7">The sequence shown here is derived from an EMBL/GenBank/DDBJ whole genome shotgun (WGS) entry which is preliminary data.</text>
</comment>